<gene>
    <name evidence="8" type="ORF">Dm11a5_0258</name>
</gene>
<comment type="cofactor">
    <cofactor evidence="1">
        <name>[4Fe-4S] cluster</name>
        <dbReference type="ChEBI" id="CHEBI:49883"/>
    </cofactor>
</comment>
<dbReference type="RefSeq" id="WP_034376772.1">
    <property type="nucleotide sequence ID" value="NZ_CP011127.1"/>
</dbReference>
<dbReference type="SUPFAM" id="SSF102114">
    <property type="entry name" value="Radical SAM enzymes"/>
    <property type="match status" value="1"/>
</dbReference>
<dbReference type="PANTHER" id="PTHR30352">
    <property type="entry name" value="PYRUVATE FORMATE-LYASE-ACTIVATING ENZYME"/>
    <property type="match status" value="1"/>
</dbReference>
<dbReference type="SFLD" id="SFLDS00029">
    <property type="entry name" value="Radical_SAM"/>
    <property type="match status" value="1"/>
</dbReference>
<evidence type="ECO:0000256" key="4">
    <source>
        <dbReference type="ARBA" id="ARBA00022723"/>
    </source>
</evidence>
<keyword evidence="4" id="KW-0479">Metal-binding</keyword>
<name>A0A142V8J0_9CHLR</name>
<dbReference type="PANTHER" id="PTHR30352:SF5">
    <property type="entry name" value="PYRUVATE FORMATE-LYASE 1-ACTIVATING ENZYME"/>
    <property type="match status" value="1"/>
</dbReference>
<evidence type="ECO:0000256" key="1">
    <source>
        <dbReference type="ARBA" id="ARBA00001966"/>
    </source>
</evidence>
<keyword evidence="2" id="KW-0004">4Fe-4S</keyword>
<evidence type="ECO:0000259" key="7">
    <source>
        <dbReference type="PROSITE" id="PS51918"/>
    </source>
</evidence>
<reference evidence="8 9" key="1">
    <citation type="submission" date="2015-03" db="EMBL/GenBank/DDBJ databases">
        <title>Genomic characterization of Dehalococcoides mccartyi strain 11a5, an unusal plasmid-containing chloroethene dechlorinator.</title>
        <authorList>
            <person name="Zhao S."/>
            <person name="Ding C."/>
            <person name="He J."/>
        </authorList>
    </citation>
    <scope>NUCLEOTIDE SEQUENCE [LARGE SCALE GENOMIC DNA]</scope>
    <source>
        <strain evidence="8 9">11a5</strain>
    </source>
</reference>
<evidence type="ECO:0000256" key="3">
    <source>
        <dbReference type="ARBA" id="ARBA00022691"/>
    </source>
</evidence>
<dbReference type="InterPro" id="IPR058240">
    <property type="entry name" value="rSAM_sf"/>
</dbReference>
<dbReference type="Proteomes" id="UP000076394">
    <property type="component" value="Chromosome"/>
</dbReference>
<dbReference type="OrthoDB" id="157380at2"/>
<dbReference type="InterPro" id="IPR034457">
    <property type="entry name" value="Organic_radical-activating"/>
</dbReference>
<evidence type="ECO:0000313" key="9">
    <source>
        <dbReference type="Proteomes" id="UP000076394"/>
    </source>
</evidence>
<dbReference type="GO" id="GO:0051539">
    <property type="term" value="F:4 iron, 4 sulfur cluster binding"/>
    <property type="evidence" value="ECO:0007669"/>
    <property type="project" value="UniProtKB-KW"/>
</dbReference>
<dbReference type="GO" id="GO:0003824">
    <property type="term" value="F:catalytic activity"/>
    <property type="evidence" value="ECO:0007669"/>
    <property type="project" value="InterPro"/>
</dbReference>
<protein>
    <submittedName>
        <fullName evidence="8">Radical SAM domain-containing protein</fullName>
    </submittedName>
</protein>
<feature type="domain" description="Radical SAM core" evidence="7">
    <location>
        <begin position="7"/>
        <end position="236"/>
    </location>
</feature>
<dbReference type="CDD" id="cd01335">
    <property type="entry name" value="Radical_SAM"/>
    <property type="match status" value="1"/>
</dbReference>
<dbReference type="Pfam" id="PF04055">
    <property type="entry name" value="Radical_SAM"/>
    <property type="match status" value="1"/>
</dbReference>
<accession>A0A142V8J0</accession>
<evidence type="ECO:0000313" key="8">
    <source>
        <dbReference type="EMBL" id="AMU86088.1"/>
    </source>
</evidence>
<keyword evidence="3" id="KW-0949">S-adenosyl-L-methionine</keyword>
<evidence type="ECO:0000256" key="5">
    <source>
        <dbReference type="ARBA" id="ARBA00023004"/>
    </source>
</evidence>
<organism evidence="8 9">
    <name type="scientific">Dehalococcoides mccartyi</name>
    <dbReference type="NCBI Taxonomy" id="61435"/>
    <lineage>
        <taxon>Bacteria</taxon>
        <taxon>Bacillati</taxon>
        <taxon>Chloroflexota</taxon>
        <taxon>Dehalococcoidia</taxon>
        <taxon>Dehalococcoidales</taxon>
        <taxon>Dehalococcoidaceae</taxon>
        <taxon>Dehalococcoides</taxon>
    </lineage>
</organism>
<dbReference type="PATRIC" id="fig|61435.8.peg.258"/>
<sequence length="249" mass="27877">MKVYHLIYEPSYRSAVFHHWTECNLGCKGCFCKAEKLDFGLFPDALERLKNRPPETAPERFIESTEEALGILSGYPVERAVFIGTEPTLDPELPALAKALHRKYGSYNILLTNGVKQCDLSDMDEIIFSLKAVTNDIYKAYTGRSNEKTLENFKKVHASGKKLQAECLLIPGLIEADEVEKIAVFIAKADKDITLRIDGYFPIPGCPWRGASTEEVAEAAKRALKHLSKVNYLTADLPRQGEPPVRLFG</sequence>
<dbReference type="InterPro" id="IPR007197">
    <property type="entry name" value="rSAM"/>
</dbReference>
<dbReference type="GO" id="GO:0046872">
    <property type="term" value="F:metal ion binding"/>
    <property type="evidence" value="ECO:0007669"/>
    <property type="project" value="UniProtKB-KW"/>
</dbReference>
<dbReference type="PROSITE" id="PS51918">
    <property type="entry name" value="RADICAL_SAM"/>
    <property type="match status" value="1"/>
</dbReference>
<evidence type="ECO:0000256" key="6">
    <source>
        <dbReference type="ARBA" id="ARBA00023014"/>
    </source>
</evidence>
<dbReference type="EMBL" id="CP011127">
    <property type="protein sequence ID" value="AMU86088.1"/>
    <property type="molecule type" value="Genomic_DNA"/>
</dbReference>
<evidence type="ECO:0000256" key="2">
    <source>
        <dbReference type="ARBA" id="ARBA00022485"/>
    </source>
</evidence>
<proteinExistence type="predicted"/>
<keyword evidence="5" id="KW-0408">Iron</keyword>
<keyword evidence="6" id="KW-0411">Iron-sulfur</keyword>
<dbReference type="Gene3D" id="3.20.20.70">
    <property type="entry name" value="Aldolase class I"/>
    <property type="match status" value="1"/>
</dbReference>
<dbReference type="InterPro" id="IPR013785">
    <property type="entry name" value="Aldolase_TIM"/>
</dbReference>
<dbReference type="AlphaFoldDB" id="A0A142V8J0"/>